<dbReference type="SUPFAM" id="SSF46955">
    <property type="entry name" value="Putative DNA-binding domain"/>
    <property type="match status" value="1"/>
</dbReference>
<dbReference type="NCBIfam" id="TIGR01764">
    <property type="entry name" value="excise"/>
    <property type="match status" value="1"/>
</dbReference>
<dbReference type="InterPro" id="IPR010093">
    <property type="entry name" value="SinI_DNA-bd"/>
</dbReference>
<dbReference type="RefSeq" id="WP_120147784.1">
    <property type="nucleotide sequence ID" value="NZ_QZVT01000002.1"/>
</dbReference>
<proteinExistence type="predicted"/>
<keyword evidence="3" id="KW-1185">Reference proteome</keyword>
<keyword evidence="2" id="KW-0238">DNA-binding</keyword>
<feature type="domain" description="Helix-turn-helix" evidence="1">
    <location>
        <begin position="12"/>
        <end position="63"/>
    </location>
</feature>
<dbReference type="Proteomes" id="UP000272560">
    <property type="component" value="Unassembled WGS sequence"/>
</dbReference>
<dbReference type="GO" id="GO:0003677">
    <property type="term" value="F:DNA binding"/>
    <property type="evidence" value="ECO:0007669"/>
    <property type="project" value="UniProtKB-KW"/>
</dbReference>
<dbReference type="InterPro" id="IPR009061">
    <property type="entry name" value="DNA-bd_dom_put_sf"/>
</dbReference>
<dbReference type="Pfam" id="PF12728">
    <property type="entry name" value="HTH_17"/>
    <property type="match status" value="1"/>
</dbReference>
<evidence type="ECO:0000313" key="2">
    <source>
        <dbReference type="EMBL" id="RJT81964.1"/>
    </source>
</evidence>
<comment type="caution">
    <text evidence="2">The sequence shown here is derived from an EMBL/GenBank/DDBJ whole genome shotgun (WGS) entry which is preliminary data.</text>
</comment>
<sequence length="65" mass="7661">MQGTAEATPTEWLSPQQIANELGITVRTYYEWRTKGKAPRALRIGKHLRTSRADFDSWIEERRER</sequence>
<gene>
    <name evidence="2" type="ORF">D6T63_04240</name>
</gene>
<organism evidence="2 3">
    <name type="scientific">Arthrobacter cheniae</name>
    <dbReference type="NCBI Taxonomy" id="1258888"/>
    <lineage>
        <taxon>Bacteria</taxon>
        <taxon>Bacillati</taxon>
        <taxon>Actinomycetota</taxon>
        <taxon>Actinomycetes</taxon>
        <taxon>Micrococcales</taxon>
        <taxon>Micrococcaceae</taxon>
        <taxon>Arthrobacter</taxon>
    </lineage>
</organism>
<dbReference type="InterPro" id="IPR041657">
    <property type="entry name" value="HTH_17"/>
</dbReference>
<name>A0A3A5M606_9MICC</name>
<protein>
    <submittedName>
        <fullName evidence="2">DNA-binding protein</fullName>
    </submittedName>
</protein>
<dbReference type="OrthoDB" id="4330189at2"/>
<evidence type="ECO:0000259" key="1">
    <source>
        <dbReference type="Pfam" id="PF12728"/>
    </source>
</evidence>
<dbReference type="EMBL" id="QZVT01000002">
    <property type="protein sequence ID" value="RJT81964.1"/>
    <property type="molecule type" value="Genomic_DNA"/>
</dbReference>
<accession>A0A3A5M606</accession>
<evidence type="ECO:0000313" key="3">
    <source>
        <dbReference type="Proteomes" id="UP000272560"/>
    </source>
</evidence>
<reference evidence="2 3" key="1">
    <citation type="submission" date="2018-09" db="EMBL/GenBank/DDBJ databases">
        <title>Novel species of Arthrobacter.</title>
        <authorList>
            <person name="Liu Q."/>
            <person name="Xin Y.-H."/>
        </authorList>
    </citation>
    <scope>NUCLEOTIDE SEQUENCE [LARGE SCALE GENOMIC DNA]</scope>
    <source>
        <strain evidence="2 3">Hz2</strain>
    </source>
</reference>
<dbReference type="AlphaFoldDB" id="A0A3A5M606"/>